<dbReference type="STRING" id="578458.D8PN06"/>
<organism evidence="4">
    <name type="scientific">Schizophyllum commune (strain H4-8 / FGSC 9210)</name>
    <name type="common">Split gill fungus</name>
    <dbReference type="NCBI Taxonomy" id="578458"/>
    <lineage>
        <taxon>Eukaryota</taxon>
        <taxon>Fungi</taxon>
        <taxon>Dikarya</taxon>
        <taxon>Basidiomycota</taxon>
        <taxon>Agaricomycotina</taxon>
        <taxon>Agaricomycetes</taxon>
        <taxon>Agaricomycetidae</taxon>
        <taxon>Agaricales</taxon>
        <taxon>Schizophyllaceae</taxon>
        <taxon>Schizophyllum</taxon>
    </lineage>
</organism>
<dbReference type="Gene3D" id="1.10.3520.10">
    <property type="entry name" value="Glycolipid transfer protein"/>
    <property type="match status" value="1"/>
</dbReference>
<gene>
    <name evidence="3" type="ORF">SCHCODRAFT_230331</name>
</gene>
<dbReference type="AlphaFoldDB" id="D8PN06"/>
<dbReference type="VEuPathDB" id="FungiDB:SCHCODRAFT_02245358"/>
<dbReference type="InterPro" id="IPR036497">
    <property type="entry name" value="GLTP_sf"/>
</dbReference>
<dbReference type="PANTHER" id="PTHR10219">
    <property type="entry name" value="GLYCOLIPID TRANSFER PROTEIN-RELATED"/>
    <property type="match status" value="1"/>
</dbReference>
<dbReference type="HOGENOM" id="CLU_079400_0_1_1"/>
<dbReference type="GO" id="GO:1902387">
    <property type="term" value="F:ceramide 1-phosphate binding"/>
    <property type="evidence" value="ECO:0007669"/>
    <property type="project" value="TreeGrafter"/>
</dbReference>
<reference evidence="3 4" key="1">
    <citation type="journal article" date="2010" name="Nat. Biotechnol.">
        <title>Genome sequence of the model mushroom Schizophyllum commune.</title>
        <authorList>
            <person name="Ohm R.A."/>
            <person name="de Jong J.F."/>
            <person name="Lugones L.G."/>
            <person name="Aerts A."/>
            <person name="Kothe E."/>
            <person name="Stajich J.E."/>
            <person name="de Vries R.P."/>
            <person name="Record E."/>
            <person name="Levasseur A."/>
            <person name="Baker S.E."/>
            <person name="Bartholomew K.A."/>
            <person name="Coutinho P.M."/>
            <person name="Erdmann S."/>
            <person name="Fowler T.J."/>
            <person name="Gathman A.C."/>
            <person name="Lombard V."/>
            <person name="Henrissat B."/>
            <person name="Knabe N."/>
            <person name="Kuees U."/>
            <person name="Lilly W.W."/>
            <person name="Lindquist E."/>
            <person name="Lucas S."/>
            <person name="Magnuson J.K."/>
            <person name="Piumi F."/>
            <person name="Raudaskoski M."/>
            <person name="Salamov A."/>
            <person name="Schmutz J."/>
            <person name="Schwarze F.W.M.R."/>
            <person name="vanKuyk P.A."/>
            <person name="Horton J.S."/>
            <person name="Grigoriev I.V."/>
            <person name="Woesten H.A.B."/>
        </authorList>
    </citation>
    <scope>NUCLEOTIDE SEQUENCE [LARGE SCALE GENOMIC DNA]</scope>
    <source>
        <strain evidence="4">H4-8 / FGSC 9210</strain>
    </source>
</reference>
<dbReference type="InterPro" id="IPR014830">
    <property type="entry name" value="Glycolipid_transfer_prot_dom"/>
</dbReference>
<evidence type="ECO:0000313" key="3">
    <source>
        <dbReference type="EMBL" id="EFJ01495.1"/>
    </source>
</evidence>
<sequence length="196" mass="22043">MAPYFETVKSFADVPYENGVVTVEFLEASDGFVNMFDLLGTGVFGFVQNDLRSNISGVRGRYQSASENSATLEALVTHESQGHDRYGTQCLVRLIRGLAFTCRALQNMQSDRSSELHVCFKRSYDVVLRKHHNFIIRSAVSVAIRAVPHRHDFYHRISQGGDIDKLDAEMKKWLSALDVIVSRMTAFLEQGGHGRV</sequence>
<dbReference type="Proteomes" id="UP000007431">
    <property type="component" value="Unassembled WGS sequence"/>
</dbReference>
<evidence type="ECO:0000259" key="2">
    <source>
        <dbReference type="Pfam" id="PF08718"/>
    </source>
</evidence>
<keyword evidence="4" id="KW-1185">Reference proteome</keyword>
<keyword evidence="1" id="KW-0813">Transport</keyword>
<evidence type="ECO:0000256" key="1">
    <source>
        <dbReference type="ARBA" id="ARBA00022448"/>
    </source>
</evidence>
<dbReference type="Pfam" id="PF08718">
    <property type="entry name" value="GLTP"/>
    <property type="match status" value="1"/>
</dbReference>
<dbReference type="EMBL" id="GL377302">
    <property type="protein sequence ID" value="EFJ01495.1"/>
    <property type="molecule type" value="Genomic_DNA"/>
</dbReference>
<dbReference type="eggNOG" id="KOG3221">
    <property type="taxonomic scope" value="Eukaryota"/>
</dbReference>
<dbReference type="FunFam" id="1.10.3520.10:FF:000001">
    <property type="entry name" value="Pleckstrin domain-containing family A member 8"/>
    <property type="match status" value="1"/>
</dbReference>
<dbReference type="OMA" id="FTCQALQ"/>
<protein>
    <recommendedName>
        <fullName evidence="2">Glycolipid transfer protein domain-containing protein</fullName>
    </recommendedName>
</protein>
<dbReference type="SUPFAM" id="SSF110004">
    <property type="entry name" value="Glycolipid transfer protein, GLTP"/>
    <property type="match status" value="1"/>
</dbReference>
<proteinExistence type="predicted"/>
<evidence type="ECO:0000313" key="4">
    <source>
        <dbReference type="Proteomes" id="UP000007431"/>
    </source>
</evidence>
<dbReference type="InParanoid" id="D8PN06"/>
<dbReference type="PANTHER" id="PTHR10219:SF25">
    <property type="entry name" value="PLECKSTRIN HOMOLOGY DOMAIN-CONTAINING FAMILY A MEMBER 8"/>
    <property type="match status" value="1"/>
</dbReference>
<accession>D8PN06</accession>
<name>D8PN06_SCHCM</name>
<dbReference type="GO" id="GO:0005829">
    <property type="term" value="C:cytosol"/>
    <property type="evidence" value="ECO:0007669"/>
    <property type="project" value="TreeGrafter"/>
</dbReference>
<dbReference type="GO" id="GO:0016020">
    <property type="term" value="C:membrane"/>
    <property type="evidence" value="ECO:0007669"/>
    <property type="project" value="TreeGrafter"/>
</dbReference>
<dbReference type="GO" id="GO:1902388">
    <property type="term" value="F:ceramide 1-phosphate transfer activity"/>
    <property type="evidence" value="ECO:0007669"/>
    <property type="project" value="TreeGrafter"/>
</dbReference>
<feature type="domain" description="Glycolipid transfer protein" evidence="2">
    <location>
        <begin position="21"/>
        <end position="158"/>
    </location>
</feature>